<dbReference type="Gene3D" id="1.20.1250.20">
    <property type="entry name" value="MFS general substrate transporter like domains"/>
    <property type="match status" value="1"/>
</dbReference>
<feature type="domain" description="Major facilitator superfamily (MFS) profile" evidence="10">
    <location>
        <begin position="56"/>
        <end position="444"/>
    </location>
</feature>
<dbReference type="InterPro" id="IPR050171">
    <property type="entry name" value="MFS_Transporters"/>
</dbReference>
<comment type="similarity">
    <text evidence="3">Belongs to the major facilitator superfamily. TCR/Tet family.</text>
</comment>
<feature type="transmembrane region" description="Helical" evidence="9">
    <location>
        <begin position="329"/>
        <end position="350"/>
    </location>
</feature>
<keyword evidence="8 9" id="KW-0472">Membrane</keyword>
<dbReference type="EMBL" id="LZTJ01000001">
    <property type="protein sequence ID" value="OBP82071.1"/>
    <property type="molecule type" value="Genomic_DNA"/>
</dbReference>
<evidence type="ECO:0000256" key="2">
    <source>
        <dbReference type="ARBA" id="ARBA00004651"/>
    </source>
</evidence>
<dbReference type="GO" id="GO:0022857">
    <property type="term" value="F:transmembrane transporter activity"/>
    <property type="evidence" value="ECO:0007669"/>
    <property type="project" value="InterPro"/>
</dbReference>
<dbReference type="GO" id="GO:0005886">
    <property type="term" value="C:plasma membrane"/>
    <property type="evidence" value="ECO:0007669"/>
    <property type="project" value="UniProtKB-SubCell"/>
</dbReference>
<feature type="transmembrane region" description="Helical" evidence="9">
    <location>
        <begin position="422"/>
        <end position="441"/>
    </location>
</feature>
<feature type="transmembrane region" description="Helical" evidence="9">
    <location>
        <begin position="57"/>
        <end position="82"/>
    </location>
</feature>
<protein>
    <submittedName>
        <fullName evidence="11">MFS transporter</fullName>
    </submittedName>
</protein>
<dbReference type="CDD" id="cd17329">
    <property type="entry name" value="MFS_MdtH_MDR_like"/>
    <property type="match status" value="1"/>
</dbReference>
<dbReference type="InterPro" id="IPR036259">
    <property type="entry name" value="MFS_trans_sf"/>
</dbReference>
<feature type="transmembrane region" description="Helical" evidence="9">
    <location>
        <begin position="123"/>
        <end position="153"/>
    </location>
</feature>
<keyword evidence="7 9" id="KW-1133">Transmembrane helix</keyword>
<keyword evidence="4" id="KW-0813">Transport</keyword>
<evidence type="ECO:0000259" key="10">
    <source>
        <dbReference type="PROSITE" id="PS50850"/>
    </source>
</evidence>
<evidence type="ECO:0000256" key="3">
    <source>
        <dbReference type="ARBA" id="ARBA00007520"/>
    </source>
</evidence>
<evidence type="ECO:0000256" key="9">
    <source>
        <dbReference type="SAM" id="Phobius"/>
    </source>
</evidence>
<name>A0A1A5IC40_RHILI</name>
<evidence type="ECO:0000256" key="1">
    <source>
        <dbReference type="ARBA" id="ARBA00003279"/>
    </source>
</evidence>
<dbReference type="OrthoDB" id="9784658at2"/>
<evidence type="ECO:0000313" key="12">
    <source>
        <dbReference type="Proteomes" id="UP000093748"/>
    </source>
</evidence>
<evidence type="ECO:0000256" key="6">
    <source>
        <dbReference type="ARBA" id="ARBA00022692"/>
    </source>
</evidence>
<dbReference type="AlphaFoldDB" id="A0A1A5IC40"/>
<evidence type="ECO:0000256" key="4">
    <source>
        <dbReference type="ARBA" id="ARBA00022448"/>
    </source>
</evidence>
<feature type="transmembrane region" description="Helical" evidence="9">
    <location>
        <begin position="88"/>
        <end position="111"/>
    </location>
</feature>
<organism evidence="11 12">
    <name type="scientific">Rhizobium loti</name>
    <name type="common">Mesorhizobium loti</name>
    <dbReference type="NCBI Taxonomy" id="381"/>
    <lineage>
        <taxon>Bacteria</taxon>
        <taxon>Pseudomonadati</taxon>
        <taxon>Pseudomonadota</taxon>
        <taxon>Alphaproteobacteria</taxon>
        <taxon>Hyphomicrobiales</taxon>
        <taxon>Phyllobacteriaceae</taxon>
        <taxon>Mesorhizobium</taxon>
    </lineage>
</organism>
<evidence type="ECO:0000256" key="7">
    <source>
        <dbReference type="ARBA" id="ARBA00022989"/>
    </source>
</evidence>
<feature type="transmembrane region" description="Helical" evidence="9">
    <location>
        <begin position="298"/>
        <end position="317"/>
    </location>
</feature>
<dbReference type="InterPro" id="IPR011701">
    <property type="entry name" value="MFS"/>
</dbReference>
<dbReference type="SUPFAM" id="SSF103473">
    <property type="entry name" value="MFS general substrate transporter"/>
    <property type="match status" value="1"/>
</dbReference>
<reference evidence="12" key="1">
    <citation type="submission" date="2016-06" db="EMBL/GenBank/DDBJ databases">
        <title>NZP2037 Pacbio-Illumina hybrid assembly.</title>
        <authorList>
            <person name="Ramsay J.P."/>
        </authorList>
    </citation>
    <scope>NUCLEOTIDE SEQUENCE [LARGE SCALE GENOMIC DNA]</scope>
    <source>
        <strain evidence="12">R7ANS::ICEMlSym2042</strain>
    </source>
</reference>
<feature type="transmembrane region" description="Helical" evidence="9">
    <location>
        <begin position="270"/>
        <end position="292"/>
    </location>
</feature>
<proteinExistence type="inferred from homology"/>
<comment type="caution">
    <text evidence="11">The sequence shown here is derived from an EMBL/GenBank/DDBJ whole genome shotgun (WGS) entry which is preliminary data.</text>
</comment>
<dbReference type="PANTHER" id="PTHR23517">
    <property type="entry name" value="RESISTANCE PROTEIN MDTM, PUTATIVE-RELATED-RELATED"/>
    <property type="match status" value="1"/>
</dbReference>
<sequence length="466" mass="47769">MGFNHAAEISMSLRATVGVYVNQRAISGPSTTVGPPCAGDAMINTLLSSWRAAPRPALLGLLLFFCAGFADGALMPFFPLWASSEAGIPVGAIGLLFGCYAGGELLAAPLIGGIADRVGRRPVLIVSSIGVGAGFLGLFFVHGVAITAIVLLATGMCESVLHPTILTAIADVTPPSAHPRWFSLARVSSSAGQILGPACGALLALVSLRSVFLAGGTMLVLGGIVMLFALNETIGIGRAAGDDLPDDEDDEEEGLSALLPAFRDGRLAKLLLWVVLFEVAGNWIEAVIPLYAQDAGTLTPSGVGALFAYAAALTVGLQMLVSRMVESRSALWLTVGAGLATIFAFALLAASPAMVALIGAVSLCSIAQMLVGPLVPTAVNALAPPARRASYMAASSVAVDLKDSLGPSIGTALYALAPRLPWIAGIPLVAIASLGLGVAIGRARRLLRPTENDATPQLRSAVENYR</sequence>
<dbReference type="Pfam" id="PF07690">
    <property type="entry name" value="MFS_1"/>
    <property type="match status" value="1"/>
</dbReference>
<dbReference type="InterPro" id="IPR020846">
    <property type="entry name" value="MFS_dom"/>
</dbReference>
<dbReference type="PROSITE" id="PS50850">
    <property type="entry name" value="MFS"/>
    <property type="match status" value="1"/>
</dbReference>
<keyword evidence="5" id="KW-1003">Cell membrane</keyword>
<evidence type="ECO:0000313" key="11">
    <source>
        <dbReference type="EMBL" id="OBP82071.1"/>
    </source>
</evidence>
<dbReference type="PANTHER" id="PTHR23517:SF3">
    <property type="entry name" value="INTEGRAL MEMBRANE TRANSPORT PROTEIN"/>
    <property type="match status" value="1"/>
</dbReference>
<accession>A0A1A5IC40</accession>
<comment type="function">
    <text evidence="1">Resistance to tetracycline by an active tetracycline efflux. This is an energy-dependent process that decreases the accumulation of the antibiotic in whole cells. This protein functions as a metal-tetracycline/H(+) antiporter.</text>
</comment>
<dbReference type="PRINTS" id="PR01035">
    <property type="entry name" value="TCRTETA"/>
</dbReference>
<feature type="transmembrane region" description="Helical" evidence="9">
    <location>
        <begin position="211"/>
        <end position="230"/>
    </location>
</feature>
<evidence type="ECO:0000256" key="5">
    <source>
        <dbReference type="ARBA" id="ARBA00022475"/>
    </source>
</evidence>
<gene>
    <name evidence="11" type="ORF">BAE39_00260</name>
</gene>
<dbReference type="PROSITE" id="PS00216">
    <property type="entry name" value="SUGAR_TRANSPORT_1"/>
    <property type="match status" value="1"/>
</dbReference>
<comment type="subcellular location">
    <subcellularLocation>
        <location evidence="2">Cell membrane</location>
        <topology evidence="2">Multi-pass membrane protein</topology>
    </subcellularLocation>
</comment>
<evidence type="ECO:0000256" key="8">
    <source>
        <dbReference type="ARBA" id="ARBA00023136"/>
    </source>
</evidence>
<dbReference type="Proteomes" id="UP000093748">
    <property type="component" value="Unassembled WGS sequence"/>
</dbReference>
<dbReference type="InterPro" id="IPR001958">
    <property type="entry name" value="Tet-R_TetA/multi-R_MdtG-like"/>
</dbReference>
<keyword evidence="6 9" id="KW-0812">Transmembrane</keyword>
<dbReference type="InterPro" id="IPR005829">
    <property type="entry name" value="Sugar_transporter_CS"/>
</dbReference>